<evidence type="ECO:0000313" key="2">
    <source>
        <dbReference type="Proteomes" id="UP000439903"/>
    </source>
</evidence>
<dbReference type="InterPro" id="IPR015797">
    <property type="entry name" value="NUDIX_hydrolase-like_dom_sf"/>
</dbReference>
<dbReference type="Gene3D" id="3.90.79.10">
    <property type="entry name" value="Nucleoside Triphosphate Pyrophosphohydrolase"/>
    <property type="match status" value="1"/>
</dbReference>
<reference evidence="1 2" key="1">
    <citation type="journal article" date="2019" name="Environ. Microbiol.">
        <title>At the nexus of three kingdoms: the genome of the mycorrhizal fungus Gigaspora margarita provides insights into plant, endobacterial and fungal interactions.</title>
        <authorList>
            <person name="Venice F."/>
            <person name="Ghignone S."/>
            <person name="Salvioli di Fossalunga A."/>
            <person name="Amselem J."/>
            <person name="Novero M."/>
            <person name="Xianan X."/>
            <person name="Sedzielewska Toro K."/>
            <person name="Morin E."/>
            <person name="Lipzen A."/>
            <person name="Grigoriev I.V."/>
            <person name="Henrissat B."/>
            <person name="Martin F.M."/>
            <person name="Bonfante P."/>
        </authorList>
    </citation>
    <scope>NUCLEOTIDE SEQUENCE [LARGE SCALE GENOMIC DNA]</scope>
    <source>
        <strain evidence="1 2">BEG34</strain>
    </source>
</reference>
<dbReference type="OrthoDB" id="2447950at2759"/>
<evidence type="ECO:0008006" key="3">
    <source>
        <dbReference type="Google" id="ProtNLM"/>
    </source>
</evidence>
<evidence type="ECO:0000313" key="1">
    <source>
        <dbReference type="EMBL" id="KAF0370532.1"/>
    </source>
</evidence>
<dbReference type="EMBL" id="WTPW01002686">
    <property type="protein sequence ID" value="KAF0370532.1"/>
    <property type="molecule type" value="Genomic_DNA"/>
</dbReference>
<proteinExistence type="predicted"/>
<sequence length="95" mass="11478">MKENNETFEKCAIWETKEEANIEIKELNFINVHNGFHKFPDKKECLFKYLFMIHLLIKFLKIEENDDEDNHSVVSTLSEKKDIKTEDETRWKITN</sequence>
<dbReference type="SUPFAM" id="SSF55811">
    <property type="entry name" value="Nudix"/>
    <property type="match status" value="1"/>
</dbReference>
<keyword evidence="2" id="KW-1185">Reference proteome</keyword>
<organism evidence="1 2">
    <name type="scientific">Gigaspora margarita</name>
    <dbReference type="NCBI Taxonomy" id="4874"/>
    <lineage>
        <taxon>Eukaryota</taxon>
        <taxon>Fungi</taxon>
        <taxon>Fungi incertae sedis</taxon>
        <taxon>Mucoromycota</taxon>
        <taxon>Glomeromycotina</taxon>
        <taxon>Glomeromycetes</taxon>
        <taxon>Diversisporales</taxon>
        <taxon>Gigasporaceae</taxon>
        <taxon>Gigaspora</taxon>
    </lineage>
</organism>
<protein>
    <recommendedName>
        <fullName evidence="3">Nudix hydrolase domain-containing protein</fullName>
    </recommendedName>
</protein>
<name>A0A8H3WWY2_GIGMA</name>
<comment type="caution">
    <text evidence="1">The sequence shown here is derived from an EMBL/GenBank/DDBJ whole genome shotgun (WGS) entry which is preliminary data.</text>
</comment>
<dbReference type="AlphaFoldDB" id="A0A8H3WWY2"/>
<accession>A0A8H3WWY2</accession>
<gene>
    <name evidence="1" type="ORF">F8M41_013232</name>
</gene>
<dbReference type="Proteomes" id="UP000439903">
    <property type="component" value="Unassembled WGS sequence"/>
</dbReference>